<dbReference type="EMBL" id="JACYFG010000002">
    <property type="protein sequence ID" value="MBD5778083.1"/>
    <property type="molecule type" value="Genomic_DNA"/>
</dbReference>
<evidence type="ECO:0000259" key="5">
    <source>
        <dbReference type="PROSITE" id="PS50110"/>
    </source>
</evidence>
<name>A0A927F6X1_9BACT</name>
<reference evidence="6" key="1">
    <citation type="submission" date="2020-09" db="EMBL/GenBank/DDBJ databases">
        <title>Pelagicoccus enzymogenes sp. nov. with an EPS production, isolated from marine sediment.</title>
        <authorList>
            <person name="Feng X."/>
        </authorList>
    </citation>
    <scope>NUCLEOTIDE SEQUENCE</scope>
    <source>
        <strain evidence="6">NFK12</strain>
    </source>
</reference>
<evidence type="ECO:0000256" key="1">
    <source>
        <dbReference type="ARBA" id="ARBA00022553"/>
    </source>
</evidence>
<dbReference type="SUPFAM" id="SSF52172">
    <property type="entry name" value="CheY-like"/>
    <property type="match status" value="1"/>
</dbReference>
<keyword evidence="1 3" id="KW-0597">Phosphoprotein</keyword>
<dbReference type="AlphaFoldDB" id="A0A927F6X1"/>
<dbReference type="RefSeq" id="WP_191615209.1">
    <property type="nucleotide sequence ID" value="NZ_JACYFG010000002.1"/>
</dbReference>
<proteinExistence type="predicted"/>
<dbReference type="Pfam" id="PF00196">
    <property type="entry name" value="GerE"/>
    <property type="match status" value="1"/>
</dbReference>
<dbReference type="Proteomes" id="UP000622317">
    <property type="component" value="Unassembled WGS sequence"/>
</dbReference>
<dbReference type="GO" id="GO:0000160">
    <property type="term" value="P:phosphorelay signal transduction system"/>
    <property type="evidence" value="ECO:0007669"/>
    <property type="project" value="InterPro"/>
</dbReference>
<dbReference type="PROSITE" id="PS50110">
    <property type="entry name" value="RESPONSE_REGULATORY"/>
    <property type="match status" value="1"/>
</dbReference>
<dbReference type="SUPFAM" id="SSF46894">
    <property type="entry name" value="C-terminal effector domain of the bipartite response regulators"/>
    <property type="match status" value="1"/>
</dbReference>
<dbReference type="CDD" id="cd17535">
    <property type="entry name" value="REC_NarL-like"/>
    <property type="match status" value="1"/>
</dbReference>
<keyword evidence="7" id="KW-1185">Reference proteome</keyword>
<dbReference type="InterPro" id="IPR001789">
    <property type="entry name" value="Sig_transdc_resp-reg_receiver"/>
</dbReference>
<dbReference type="GO" id="GO:0003677">
    <property type="term" value="F:DNA binding"/>
    <property type="evidence" value="ECO:0007669"/>
    <property type="project" value="UniProtKB-KW"/>
</dbReference>
<accession>A0A927F6X1</accession>
<protein>
    <submittedName>
        <fullName evidence="6">Response regulator transcription factor</fullName>
    </submittedName>
</protein>
<dbReference type="InterPro" id="IPR000792">
    <property type="entry name" value="Tscrpt_reg_LuxR_C"/>
</dbReference>
<evidence type="ECO:0000256" key="2">
    <source>
        <dbReference type="ARBA" id="ARBA00023125"/>
    </source>
</evidence>
<dbReference type="PRINTS" id="PR00038">
    <property type="entry name" value="HTHLUXR"/>
</dbReference>
<dbReference type="PROSITE" id="PS50043">
    <property type="entry name" value="HTH_LUXR_2"/>
    <property type="match status" value="1"/>
</dbReference>
<comment type="caution">
    <text evidence="6">The sequence shown here is derived from an EMBL/GenBank/DDBJ whole genome shotgun (WGS) entry which is preliminary data.</text>
</comment>
<dbReference type="InterPro" id="IPR058245">
    <property type="entry name" value="NreC/VraR/RcsB-like_REC"/>
</dbReference>
<feature type="modified residue" description="4-aspartylphosphate" evidence="3">
    <location>
        <position position="61"/>
    </location>
</feature>
<organism evidence="6 7">
    <name type="scientific">Pelagicoccus enzymogenes</name>
    <dbReference type="NCBI Taxonomy" id="2773457"/>
    <lineage>
        <taxon>Bacteria</taxon>
        <taxon>Pseudomonadati</taxon>
        <taxon>Verrucomicrobiota</taxon>
        <taxon>Opitutia</taxon>
        <taxon>Puniceicoccales</taxon>
        <taxon>Pelagicoccaceae</taxon>
        <taxon>Pelagicoccus</taxon>
    </lineage>
</organism>
<keyword evidence="2" id="KW-0238">DNA-binding</keyword>
<evidence type="ECO:0000313" key="7">
    <source>
        <dbReference type="Proteomes" id="UP000622317"/>
    </source>
</evidence>
<feature type="domain" description="HTH luxR-type" evidence="4">
    <location>
        <begin position="141"/>
        <end position="206"/>
    </location>
</feature>
<dbReference type="Pfam" id="PF00072">
    <property type="entry name" value="Response_reg"/>
    <property type="match status" value="1"/>
</dbReference>
<evidence type="ECO:0000313" key="6">
    <source>
        <dbReference type="EMBL" id="MBD5778083.1"/>
    </source>
</evidence>
<evidence type="ECO:0000259" key="4">
    <source>
        <dbReference type="PROSITE" id="PS50043"/>
    </source>
</evidence>
<dbReference type="GO" id="GO:0006355">
    <property type="term" value="P:regulation of DNA-templated transcription"/>
    <property type="evidence" value="ECO:0007669"/>
    <property type="project" value="InterPro"/>
</dbReference>
<evidence type="ECO:0000256" key="3">
    <source>
        <dbReference type="PROSITE-ProRule" id="PRU00169"/>
    </source>
</evidence>
<gene>
    <name evidence="6" type="ORF">IEN85_01060</name>
</gene>
<dbReference type="PROSITE" id="PS00622">
    <property type="entry name" value="HTH_LUXR_1"/>
    <property type="match status" value="1"/>
</dbReference>
<dbReference type="CDD" id="cd06170">
    <property type="entry name" value="LuxR_C_like"/>
    <property type="match status" value="1"/>
</dbReference>
<feature type="domain" description="Response regulatory" evidence="5">
    <location>
        <begin position="10"/>
        <end position="126"/>
    </location>
</feature>
<sequence>MKTQKKTKIRILLVDDHIVLRMGLVTATNGEPDMEIVGEAENGAEALEAFRETNPDVVVLDLRMPEMNGFETIRLIKKESPSARILVFSNYADGDEVLQAFREGTLGFVVKEMPLEQLLDGIRKVNKGEQFMPPEISARLSSCVISQLSPRELEVLSLVARGLSNKEIANELHLVEGTVKVHITNILSKLGVSDRTQAILAAVKRGIISID</sequence>
<dbReference type="PANTHER" id="PTHR43214">
    <property type="entry name" value="TWO-COMPONENT RESPONSE REGULATOR"/>
    <property type="match status" value="1"/>
</dbReference>
<dbReference type="SMART" id="SM00448">
    <property type="entry name" value="REC"/>
    <property type="match status" value="1"/>
</dbReference>
<dbReference type="InterPro" id="IPR016032">
    <property type="entry name" value="Sig_transdc_resp-reg_C-effctor"/>
</dbReference>
<dbReference type="SMART" id="SM00421">
    <property type="entry name" value="HTH_LUXR"/>
    <property type="match status" value="1"/>
</dbReference>
<dbReference type="InterPro" id="IPR039420">
    <property type="entry name" value="WalR-like"/>
</dbReference>
<dbReference type="Gene3D" id="3.40.50.2300">
    <property type="match status" value="1"/>
</dbReference>
<dbReference type="PANTHER" id="PTHR43214:SF43">
    <property type="entry name" value="TWO-COMPONENT RESPONSE REGULATOR"/>
    <property type="match status" value="1"/>
</dbReference>
<dbReference type="InterPro" id="IPR011006">
    <property type="entry name" value="CheY-like_superfamily"/>
</dbReference>